<protein>
    <submittedName>
        <fullName evidence="4">Acyltransferase family protein</fullName>
    </submittedName>
</protein>
<feature type="transmembrane region" description="Helical" evidence="2">
    <location>
        <begin position="160"/>
        <end position="180"/>
    </location>
</feature>
<dbReference type="PANTHER" id="PTHR36927">
    <property type="entry name" value="BLR4337 PROTEIN"/>
    <property type="match status" value="1"/>
</dbReference>
<name>A0ABT1ZNY2_9BURK</name>
<organism evidence="4 5">
    <name type="scientific">Massilia pinisoli</name>
    <dbReference type="NCBI Taxonomy" id="1772194"/>
    <lineage>
        <taxon>Bacteria</taxon>
        <taxon>Pseudomonadati</taxon>
        <taxon>Pseudomonadota</taxon>
        <taxon>Betaproteobacteria</taxon>
        <taxon>Burkholderiales</taxon>
        <taxon>Oxalobacteraceae</taxon>
        <taxon>Telluria group</taxon>
        <taxon>Massilia</taxon>
    </lineage>
</organism>
<keyword evidence="4" id="KW-0808">Transferase</keyword>
<accession>A0ABT1ZNY2</accession>
<keyword evidence="4" id="KW-0012">Acyltransferase</keyword>
<dbReference type="PANTHER" id="PTHR36927:SF3">
    <property type="entry name" value="GLUCANS BIOSYNTHESIS PROTEIN C"/>
    <property type="match status" value="1"/>
</dbReference>
<dbReference type="EMBL" id="JANUGW010000005">
    <property type="protein sequence ID" value="MCS0581617.1"/>
    <property type="molecule type" value="Genomic_DNA"/>
</dbReference>
<dbReference type="RefSeq" id="WP_258816217.1">
    <property type="nucleotide sequence ID" value="NZ_JANUGW010000005.1"/>
</dbReference>
<gene>
    <name evidence="4" type="ORF">NX784_08430</name>
</gene>
<feature type="transmembrane region" description="Helical" evidence="2">
    <location>
        <begin position="297"/>
        <end position="315"/>
    </location>
</feature>
<keyword evidence="2" id="KW-0472">Membrane</keyword>
<dbReference type="Proteomes" id="UP001204151">
    <property type="component" value="Unassembled WGS sequence"/>
</dbReference>
<feature type="transmembrane region" description="Helical" evidence="2">
    <location>
        <begin position="100"/>
        <end position="118"/>
    </location>
</feature>
<feature type="transmembrane region" description="Helical" evidence="2">
    <location>
        <begin position="360"/>
        <end position="378"/>
    </location>
</feature>
<evidence type="ECO:0000259" key="3">
    <source>
        <dbReference type="Pfam" id="PF01757"/>
    </source>
</evidence>
<feature type="transmembrane region" description="Helical" evidence="2">
    <location>
        <begin position="67"/>
        <end position="88"/>
    </location>
</feature>
<dbReference type="InterPro" id="IPR050623">
    <property type="entry name" value="Glucan_succinyl_AcylTrfase"/>
</dbReference>
<evidence type="ECO:0000313" key="4">
    <source>
        <dbReference type="EMBL" id="MCS0581617.1"/>
    </source>
</evidence>
<proteinExistence type="predicted"/>
<keyword evidence="2" id="KW-0812">Transmembrane</keyword>
<keyword evidence="2" id="KW-1133">Transmembrane helix</keyword>
<evidence type="ECO:0000256" key="2">
    <source>
        <dbReference type="SAM" id="Phobius"/>
    </source>
</evidence>
<keyword evidence="5" id="KW-1185">Reference proteome</keyword>
<feature type="transmembrane region" description="Helical" evidence="2">
    <location>
        <begin position="258"/>
        <end position="277"/>
    </location>
</feature>
<evidence type="ECO:0000313" key="5">
    <source>
        <dbReference type="Proteomes" id="UP001204151"/>
    </source>
</evidence>
<sequence length="428" mass="47268">MTTLRTLASPLPAPLPRYHFLDWVRIIAFFLLILFHVGMYYVTWDWHVKSPYASDTLEPYMMLSSPWRLSLLFLVSGVASSCMLTKVAPAMFLRKRSWRLLIPLLFGMLVIVPPQSYLQVVEQVGYAGSYGDFMRLYLTAYHGFCKDGCLILPTWNHLWFVAYLWAYTAVLALLIAVLGPRFDRIAARLGKVLTGWKLIAVPTAVLALARVLMLDRFPITHALADDWYNHAHYLTVFLLGALLARVPGFWPRASALRWHALALAGTGWAAIIIWYALSHGAIAGTRWELLVYPMRAMYVLMAWTAIVAACGFARLHLDRDGPARRYLTEAIFPVYILHQTLIVVLAHALKPLHRAPVLEAMLLVVLVTVGSFAGFEIVRRVPLLRPLFGLGPRAATAPVTAHAAAAPSGGAPSAGAPAAGAPVGAEPA</sequence>
<comment type="caution">
    <text evidence="4">The sequence shown here is derived from an EMBL/GenBank/DDBJ whole genome shotgun (WGS) entry which is preliminary data.</text>
</comment>
<feature type="domain" description="Acyltransferase 3" evidence="3">
    <location>
        <begin position="19"/>
        <end position="373"/>
    </location>
</feature>
<evidence type="ECO:0000256" key="1">
    <source>
        <dbReference type="SAM" id="MobiDB-lite"/>
    </source>
</evidence>
<feature type="transmembrane region" description="Helical" evidence="2">
    <location>
        <begin position="233"/>
        <end position="251"/>
    </location>
</feature>
<feature type="transmembrane region" description="Helical" evidence="2">
    <location>
        <begin position="20"/>
        <end position="42"/>
    </location>
</feature>
<feature type="transmembrane region" description="Helical" evidence="2">
    <location>
        <begin position="192"/>
        <end position="213"/>
    </location>
</feature>
<reference evidence="4 5" key="1">
    <citation type="submission" date="2022-08" db="EMBL/GenBank/DDBJ databases">
        <title>Reclassification of Massilia species as members of the genera Telluria, Duganella, Pseudoduganella, Mokoshia gen. nov. and Zemynaea gen. nov. using orthogonal and non-orthogonal genome-based approaches.</title>
        <authorList>
            <person name="Bowman J.P."/>
        </authorList>
    </citation>
    <scope>NUCLEOTIDE SEQUENCE [LARGE SCALE GENOMIC DNA]</scope>
    <source>
        <strain evidence="4 5">JCM 31316</strain>
    </source>
</reference>
<dbReference type="Pfam" id="PF01757">
    <property type="entry name" value="Acyl_transf_3"/>
    <property type="match status" value="1"/>
</dbReference>
<feature type="region of interest" description="Disordered" evidence="1">
    <location>
        <begin position="405"/>
        <end position="428"/>
    </location>
</feature>
<feature type="transmembrane region" description="Helical" evidence="2">
    <location>
        <begin position="327"/>
        <end position="348"/>
    </location>
</feature>
<dbReference type="InterPro" id="IPR002656">
    <property type="entry name" value="Acyl_transf_3_dom"/>
</dbReference>
<dbReference type="GO" id="GO:0016746">
    <property type="term" value="F:acyltransferase activity"/>
    <property type="evidence" value="ECO:0007669"/>
    <property type="project" value="UniProtKB-KW"/>
</dbReference>